<dbReference type="EMBL" id="JAIWYP010000170">
    <property type="protein sequence ID" value="KAH3689018.1"/>
    <property type="molecule type" value="Genomic_DNA"/>
</dbReference>
<dbReference type="Proteomes" id="UP000828390">
    <property type="component" value="Unassembled WGS sequence"/>
</dbReference>
<name>A0A9D4BBB6_DREPO</name>
<proteinExistence type="predicted"/>
<accession>A0A9D4BBB6</accession>
<reference evidence="1" key="1">
    <citation type="journal article" date="2019" name="bioRxiv">
        <title>The Genome of the Zebra Mussel, Dreissena polymorpha: A Resource for Invasive Species Research.</title>
        <authorList>
            <person name="McCartney M.A."/>
            <person name="Auch B."/>
            <person name="Kono T."/>
            <person name="Mallez S."/>
            <person name="Zhang Y."/>
            <person name="Obille A."/>
            <person name="Becker A."/>
            <person name="Abrahante J.E."/>
            <person name="Garbe J."/>
            <person name="Badalamenti J.P."/>
            <person name="Herman A."/>
            <person name="Mangelson H."/>
            <person name="Liachko I."/>
            <person name="Sullivan S."/>
            <person name="Sone E.D."/>
            <person name="Koren S."/>
            <person name="Silverstein K.A.T."/>
            <person name="Beckman K.B."/>
            <person name="Gohl D.M."/>
        </authorList>
    </citation>
    <scope>NUCLEOTIDE SEQUENCE</scope>
    <source>
        <strain evidence="1">Duluth1</strain>
        <tissue evidence="1">Whole animal</tissue>
    </source>
</reference>
<keyword evidence="2" id="KW-1185">Reference proteome</keyword>
<organism evidence="1 2">
    <name type="scientific">Dreissena polymorpha</name>
    <name type="common">Zebra mussel</name>
    <name type="synonym">Mytilus polymorpha</name>
    <dbReference type="NCBI Taxonomy" id="45954"/>
    <lineage>
        <taxon>Eukaryota</taxon>
        <taxon>Metazoa</taxon>
        <taxon>Spiralia</taxon>
        <taxon>Lophotrochozoa</taxon>
        <taxon>Mollusca</taxon>
        <taxon>Bivalvia</taxon>
        <taxon>Autobranchia</taxon>
        <taxon>Heteroconchia</taxon>
        <taxon>Euheterodonta</taxon>
        <taxon>Imparidentia</taxon>
        <taxon>Neoheterodontei</taxon>
        <taxon>Myida</taxon>
        <taxon>Dreissenoidea</taxon>
        <taxon>Dreissenidae</taxon>
        <taxon>Dreissena</taxon>
    </lineage>
</organism>
<protein>
    <submittedName>
        <fullName evidence="1">Uncharacterized protein</fullName>
    </submittedName>
</protein>
<comment type="caution">
    <text evidence="1">The sequence shown here is derived from an EMBL/GenBank/DDBJ whole genome shotgun (WGS) entry which is preliminary data.</text>
</comment>
<gene>
    <name evidence="1" type="ORF">DPMN_192281</name>
</gene>
<reference evidence="1" key="2">
    <citation type="submission" date="2020-11" db="EMBL/GenBank/DDBJ databases">
        <authorList>
            <person name="McCartney M.A."/>
            <person name="Auch B."/>
            <person name="Kono T."/>
            <person name="Mallez S."/>
            <person name="Becker A."/>
            <person name="Gohl D.M."/>
            <person name="Silverstein K.A.T."/>
            <person name="Koren S."/>
            <person name="Bechman K.B."/>
            <person name="Herman A."/>
            <person name="Abrahante J.E."/>
            <person name="Garbe J."/>
        </authorList>
    </citation>
    <scope>NUCLEOTIDE SEQUENCE</scope>
    <source>
        <strain evidence="1">Duluth1</strain>
        <tissue evidence="1">Whole animal</tissue>
    </source>
</reference>
<dbReference type="AlphaFoldDB" id="A0A9D4BBB6"/>
<evidence type="ECO:0000313" key="2">
    <source>
        <dbReference type="Proteomes" id="UP000828390"/>
    </source>
</evidence>
<sequence length="78" mass="9054">MEMNEKISLLFEPTEAVKKGKIALQRMLSNPQSMEDDARAYLLYVASLYELWSSSSYEKLMKKEDLSPYAKSFYKSDS</sequence>
<evidence type="ECO:0000313" key="1">
    <source>
        <dbReference type="EMBL" id="KAH3689018.1"/>
    </source>
</evidence>